<proteinExistence type="predicted"/>
<gene>
    <name evidence="2" type="ORF">CMC5_036820</name>
</gene>
<protein>
    <submittedName>
        <fullName evidence="2">Uncharacterized protein</fullName>
    </submittedName>
</protein>
<evidence type="ECO:0000313" key="2">
    <source>
        <dbReference type="EMBL" id="AKT39535.1"/>
    </source>
</evidence>
<dbReference type="EMBL" id="CP012159">
    <property type="protein sequence ID" value="AKT39535.1"/>
    <property type="molecule type" value="Genomic_DNA"/>
</dbReference>
<dbReference type="Proteomes" id="UP000067626">
    <property type="component" value="Chromosome"/>
</dbReference>
<dbReference type="KEGG" id="ccro:CMC5_036820"/>
<dbReference type="RefSeq" id="WP_050431600.1">
    <property type="nucleotide sequence ID" value="NZ_CP012159.1"/>
</dbReference>
<sequence length="107" mass="12165">MILKLILCIQAFQKSKCLLWRRIRQSDDIHHRLVEGHAYTKQIGALVAQTHAPATNISLDTRILMALIAKMQILHQPQSPGSGHRSNGQTPERFHSLKQPPQSFRLP</sequence>
<name>A0A0K1EF89_CHOCO</name>
<accession>A0A0K1EF89</accession>
<reference evidence="2 3" key="1">
    <citation type="submission" date="2015-07" db="EMBL/GenBank/DDBJ databases">
        <title>Genome analysis of myxobacterium Chondromyces crocatus Cm c5 reveals a high potential for natural compound synthesis and the genetic basis for the loss of fruiting body formation.</title>
        <authorList>
            <person name="Zaburannyi N."/>
            <person name="Bunk B."/>
            <person name="Maier J."/>
            <person name="Overmann J."/>
            <person name="Mueller R."/>
        </authorList>
    </citation>
    <scope>NUCLEOTIDE SEQUENCE [LARGE SCALE GENOMIC DNA]</scope>
    <source>
        <strain evidence="2 3">Cm c5</strain>
    </source>
</reference>
<keyword evidence="3" id="KW-1185">Reference proteome</keyword>
<organism evidence="2 3">
    <name type="scientific">Chondromyces crocatus</name>
    <dbReference type="NCBI Taxonomy" id="52"/>
    <lineage>
        <taxon>Bacteria</taxon>
        <taxon>Pseudomonadati</taxon>
        <taxon>Myxococcota</taxon>
        <taxon>Polyangia</taxon>
        <taxon>Polyangiales</taxon>
        <taxon>Polyangiaceae</taxon>
        <taxon>Chondromyces</taxon>
    </lineage>
</organism>
<evidence type="ECO:0000256" key="1">
    <source>
        <dbReference type="SAM" id="MobiDB-lite"/>
    </source>
</evidence>
<feature type="compositionally biased region" description="Polar residues" evidence="1">
    <location>
        <begin position="76"/>
        <end position="90"/>
    </location>
</feature>
<feature type="region of interest" description="Disordered" evidence="1">
    <location>
        <begin position="76"/>
        <end position="107"/>
    </location>
</feature>
<evidence type="ECO:0000313" key="3">
    <source>
        <dbReference type="Proteomes" id="UP000067626"/>
    </source>
</evidence>
<dbReference type="AlphaFoldDB" id="A0A0K1EF89"/>